<dbReference type="InterPro" id="IPR029063">
    <property type="entry name" value="SAM-dependent_MTases_sf"/>
</dbReference>
<dbReference type="SUPFAM" id="SSF53335">
    <property type="entry name" value="S-adenosyl-L-methionine-dependent methyltransferases"/>
    <property type="match status" value="1"/>
</dbReference>
<dbReference type="Pfam" id="PF04672">
    <property type="entry name" value="Methyltransf_19"/>
    <property type="match status" value="1"/>
</dbReference>
<dbReference type="Proteomes" id="UP000324101">
    <property type="component" value="Chromosome"/>
</dbReference>
<reference evidence="2 3" key="1">
    <citation type="submission" date="2018-05" db="EMBL/GenBank/DDBJ databases">
        <title>Streptomyces venezuelae.</title>
        <authorList>
            <person name="Kim W."/>
            <person name="Lee N."/>
            <person name="Cho B.-K."/>
        </authorList>
    </citation>
    <scope>NUCLEOTIDE SEQUENCE [LARGE SCALE GENOMIC DNA]</scope>
    <source>
        <strain evidence="2 3">ATCC 21018</strain>
    </source>
</reference>
<name>A0A5P2DSK6_STRVZ</name>
<dbReference type="Gene3D" id="3.40.50.150">
    <property type="entry name" value="Vaccinia Virus protein VP39"/>
    <property type="match status" value="1"/>
</dbReference>
<evidence type="ECO:0000313" key="2">
    <source>
        <dbReference type="EMBL" id="QES58046.1"/>
    </source>
</evidence>
<evidence type="ECO:0000313" key="3">
    <source>
        <dbReference type="Proteomes" id="UP000324101"/>
    </source>
</evidence>
<feature type="compositionally biased region" description="Low complexity" evidence="1">
    <location>
        <begin position="1"/>
        <end position="19"/>
    </location>
</feature>
<dbReference type="EMBL" id="CP029189">
    <property type="protein sequence ID" value="QES58046.1"/>
    <property type="molecule type" value="Genomic_DNA"/>
</dbReference>
<protein>
    <recommendedName>
        <fullName evidence="4">S-adenosyl methyltransferase</fullName>
    </recommendedName>
</protein>
<accession>A0A5P2DSK6</accession>
<dbReference type="OrthoDB" id="4323984at2"/>
<sequence length="319" mass="35126">MDPTVRATTSRRLLRGTSRPQTRPHLREDDGVSLADERLPMVKPVPLQTSSSRLSAVWLGTRSPHEGDQDVARAVRNVFPRQPAAARINREHHLLITDTIAQRGITQILDLGCGYPANGQPGAADPLLSQNTHEVVQRRWHAASVTYVDNDPDVVNARRTEIAATASQTRTRTLLADITNTVDLLEQLTRDVAVTRDRPIAVLAHDVFPWIPDNDAIRRCVASLREWLPPGSALSVTHATADMTPTWIQRLTGVYAEAGLSFRPRGRGFTTDLFGDWEDLYGGPVRVIPTARHQPGHHESKAPDFHSAGYAGVAIKPST</sequence>
<gene>
    <name evidence="2" type="ORF">DEJ51_31090</name>
</gene>
<dbReference type="AlphaFoldDB" id="A0A5P2DSK6"/>
<dbReference type="InterPro" id="IPR006764">
    <property type="entry name" value="SAM_dep_MeTrfase_SAV2177_type"/>
</dbReference>
<feature type="region of interest" description="Disordered" evidence="1">
    <location>
        <begin position="1"/>
        <end position="27"/>
    </location>
</feature>
<organism evidence="2 3">
    <name type="scientific">Streptomyces venezuelae</name>
    <dbReference type="NCBI Taxonomy" id="54571"/>
    <lineage>
        <taxon>Bacteria</taxon>
        <taxon>Bacillati</taxon>
        <taxon>Actinomycetota</taxon>
        <taxon>Actinomycetes</taxon>
        <taxon>Kitasatosporales</taxon>
        <taxon>Streptomycetaceae</taxon>
        <taxon>Streptomyces</taxon>
    </lineage>
</organism>
<proteinExistence type="predicted"/>
<evidence type="ECO:0000256" key="1">
    <source>
        <dbReference type="SAM" id="MobiDB-lite"/>
    </source>
</evidence>
<evidence type="ECO:0008006" key="4">
    <source>
        <dbReference type="Google" id="ProtNLM"/>
    </source>
</evidence>